<reference key="1">
    <citation type="submission" date="2010-09" db="EMBL/GenBank/DDBJ databases">
        <title>Complete sequence of Caldicellulosiruptor hydrothermalis 108.</title>
        <authorList>
            <consortium name="US DOE Joint Genome Institute"/>
            <person name="Lucas S."/>
            <person name="Copeland A."/>
            <person name="Lapidus A."/>
            <person name="Cheng J.-F."/>
            <person name="Bruce D."/>
            <person name="Goodwin L."/>
            <person name="Pitluck S."/>
            <person name="Davenport K."/>
            <person name="Detter J.C."/>
            <person name="Han C."/>
            <person name="Tapia R."/>
            <person name="Land M."/>
            <person name="Hauser L."/>
            <person name="Chang Y.-J."/>
            <person name="Jeffries C."/>
            <person name="Kyrpides N."/>
            <person name="Ivanova N."/>
            <person name="Mikhailova N."/>
            <person name="Blumer-Schuette S.E."/>
            <person name="Kelly R.M."/>
            <person name="Woyke T."/>
        </authorList>
    </citation>
    <scope>NUCLEOTIDE SEQUENCE</scope>
    <source>
        <strain>108</strain>
    </source>
</reference>
<sequence length="55" mass="6810">MIKNKLSDVWDDVSYFLYNVWWYIKEFWLIFLCMLLDVVLIIFSIEVMIESLRSK</sequence>
<evidence type="ECO:0000313" key="2">
    <source>
        <dbReference type="EMBL" id="ADQ06472.1"/>
    </source>
</evidence>
<dbReference type="RefSeq" id="WP_013402672.1">
    <property type="nucleotide sequence ID" value="NC_014652.1"/>
</dbReference>
<dbReference type="AlphaFoldDB" id="E4QDQ5"/>
<dbReference type="STRING" id="632292.Calhy_0735"/>
<proteinExistence type="predicted"/>
<protein>
    <submittedName>
        <fullName evidence="2">O-ACyltransferase</fullName>
    </submittedName>
</protein>
<reference evidence="2 3" key="2">
    <citation type="journal article" date="2011" name="J. Bacteriol.">
        <title>Complete genome sequences for the anaerobic, extremely thermophilic plant biomass-degrading bacteria Caldicellulosiruptor hydrothermalis, Caldicellulosiruptor kristjanssonii, Caldicellulosiruptor kronotskyensis, Caldicellulosiruptor owensenis, and Caldicellulosiruptor lactoaceticus.</title>
        <authorList>
            <person name="Blumer-Schuette S.E."/>
            <person name="Ozdemir I."/>
            <person name="Mistry D."/>
            <person name="Lucas S."/>
            <person name="Lapidus A."/>
            <person name="Cheng J.F."/>
            <person name="Goodwin L.A."/>
            <person name="Pitluck S."/>
            <person name="Land M.L."/>
            <person name="Hauser L.J."/>
            <person name="Woyke T."/>
            <person name="Mikhailova N."/>
            <person name="Pati A."/>
            <person name="Kyrpides N.C."/>
            <person name="Ivanova N."/>
            <person name="Detter J.C."/>
            <person name="Walston-Davenport K."/>
            <person name="Han S."/>
            <person name="Adams M.W."/>
            <person name="Kelly R.M."/>
        </authorList>
    </citation>
    <scope>NUCLEOTIDE SEQUENCE [LARGE SCALE GENOMIC DNA]</scope>
    <source>
        <strain evidence="3">DSM 18901 / VKM B-2411 / 108</strain>
    </source>
</reference>
<dbReference type="EMBL" id="CP002219">
    <property type="protein sequence ID" value="ADQ06472.1"/>
    <property type="molecule type" value="Genomic_DNA"/>
</dbReference>
<evidence type="ECO:0000256" key="1">
    <source>
        <dbReference type="SAM" id="Phobius"/>
    </source>
</evidence>
<name>E4QDQ5_CALH1</name>
<dbReference type="HOGENOM" id="CLU_3023342_0_0_9"/>
<keyword evidence="1" id="KW-0812">Transmembrane</keyword>
<gene>
    <name evidence="2" type="ordered locus">Calhy_0735</name>
</gene>
<dbReference type="GO" id="GO:0016746">
    <property type="term" value="F:acyltransferase activity"/>
    <property type="evidence" value="ECO:0007669"/>
    <property type="project" value="UniProtKB-KW"/>
</dbReference>
<dbReference type="Proteomes" id="UP000006890">
    <property type="component" value="Chromosome"/>
</dbReference>
<keyword evidence="3" id="KW-1185">Reference proteome</keyword>
<keyword evidence="1" id="KW-1133">Transmembrane helix</keyword>
<dbReference type="KEGG" id="chd:Calhy_0735"/>
<evidence type="ECO:0000313" key="3">
    <source>
        <dbReference type="Proteomes" id="UP000006890"/>
    </source>
</evidence>
<keyword evidence="2" id="KW-0808">Transferase</keyword>
<feature type="transmembrane region" description="Helical" evidence="1">
    <location>
        <begin position="27"/>
        <end position="49"/>
    </location>
</feature>
<keyword evidence="1" id="KW-0472">Membrane</keyword>
<organism evidence="2 3">
    <name type="scientific">Caldicellulosiruptor hydrothermalis (strain DSM 18901 / VKM B-2411 / 108)</name>
    <dbReference type="NCBI Taxonomy" id="632292"/>
    <lineage>
        <taxon>Bacteria</taxon>
        <taxon>Bacillati</taxon>
        <taxon>Bacillota</taxon>
        <taxon>Bacillota incertae sedis</taxon>
        <taxon>Caldicellulosiruptorales</taxon>
        <taxon>Caldicellulosiruptoraceae</taxon>
        <taxon>Caldicellulosiruptor</taxon>
    </lineage>
</organism>
<keyword evidence="2" id="KW-0012">Acyltransferase</keyword>
<accession>E4QDQ5</accession>